<dbReference type="SUPFAM" id="SSF55874">
    <property type="entry name" value="ATPase domain of HSP90 chaperone/DNA topoisomerase II/histidine kinase"/>
    <property type="match status" value="1"/>
</dbReference>
<proteinExistence type="predicted"/>
<evidence type="ECO:0008006" key="7">
    <source>
        <dbReference type="Google" id="ProtNLM"/>
    </source>
</evidence>
<dbReference type="Pfam" id="PF06580">
    <property type="entry name" value="His_kinase"/>
    <property type="match status" value="1"/>
</dbReference>
<dbReference type="Proteomes" id="UP000245647">
    <property type="component" value="Unassembled WGS sequence"/>
</dbReference>
<dbReference type="SUPFAM" id="SSF63829">
    <property type="entry name" value="Calcium-dependent phosphotriesterase"/>
    <property type="match status" value="2"/>
</dbReference>
<dbReference type="InterPro" id="IPR036890">
    <property type="entry name" value="HATPase_C_sf"/>
</dbReference>
<evidence type="ECO:0000313" key="6">
    <source>
        <dbReference type="Proteomes" id="UP000245647"/>
    </source>
</evidence>
<evidence type="ECO:0000256" key="1">
    <source>
        <dbReference type="SAM" id="Phobius"/>
    </source>
</evidence>
<feature type="domain" description="Two component regulator three Y" evidence="4">
    <location>
        <begin position="664"/>
        <end position="724"/>
    </location>
</feature>
<dbReference type="InterPro" id="IPR013783">
    <property type="entry name" value="Ig-like_fold"/>
</dbReference>
<feature type="transmembrane region" description="Helical" evidence="1">
    <location>
        <begin position="732"/>
        <end position="754"/>
    </location>
</feature>
<dbReference type="InterPro" id="IPR011110">
    <property type="entry name" value="Reg_prop"/>
</dbReference>
<dbReference type="Pfam" id="PF07494">
    <property type="entry name" value="Reg_prop"/>
    <property type="match status" value="4"/>
</dbReference>
<accession>A0A2U2PD88</accession>
<dbReference type="InterPro" id="IPR011123">
    <property type="entry name" value="Y_Y_Y"/>
</dbReference>
<reference evidence="5 6" key="1">
    <citation type="submission" date="2018-04" db="EMBL/GenBank/DDBJ databases">
        <title>Pedobacter chongqingensis sp. nov., isolated from a rottenly hemp rope.</title>
        <authorList>
            <person name="Cai Y."/>
        </authorList>
    </citation>
    <scope>NUCLEOTIDE SEQUENCE [LARGE SCALE GENOMIC DNA]</scope>
    <source>
        <strain evidence="5 6">FJ4-8</strain>
    </source>
</reference>
<dbReference type="PANTHER" id="PTHR34220">
    <property type="entry name" value="SENSOR HISTIDINE KINASE YPDA"/>
    <property type="match status" value="1"/>
</dbReference>
<dbReference type="Gene3D" id="3.30.565.10">
    <property type="entry name" value="Histidine kinase-like ATPase, C-terminal domain"/>
    <property type="match status" value="1"/>
</dbReference>
<dbReference type="Gene3D" id="2.60.40.10">
    <property type="entry name" value="Immunoglobulins"/>
    <property type="match status" value="1"/>
</dbReference>
<feature type="domain" description="Signal transduction histidine kinase internal region" evidence="3">
    <location>
        <begin position="775"/>
        <end position="853"/>
    </location>
</feature>
<comment type="caution">
    <text evidence="5">The sequence shown here is derived from an EMBL/GenBank/DDBJ whole genome shotgun (WGS) entry which is preliminary data.</text>
</comment>
<keyword evidence="1" id="KW-0812">Transmembrane</keyword>
<name>A0A2U2PD88_9SPHI</name>
<dbReference type="InterPro" id="IPR010559">
    <property type="entry name" value="Sig_transdc_His_kin_internal"/>
</dbReference>
<dbReference type="InterPro" id="IPR015943">
    <property type="entry name" value="WD40/YVTN_repeat-like_dom_sf"/>
</dbReference>
<dbReference type="InterPro" id="IPR050640">
    <property type="entry name" value="Bact_2-comp_sensor_kinase"/>
</dbReference>
<dbReference type="EMBL" id="QEAS01000015">
    <property type="protein sequence ID" value="PWG79355.1"/>
    <property type="molecule type" value="Genomic_DNA"/>
</dbReference>
<evidence type="ECO:0000259" key="4">
    <source>
        <dbReference type="Pfam" id="PF07495"/>
    </source>
</evidence>
<evidence type="ECO:0000259" key="3">
    <source>
        <dbReference type="Pfam" id="PF06580"/>
    </source>
</evidence>
<gene>
    <name evidence="5" type="ORF">DDR33_17720</name>
</gene>
<dbReference type="InterPro" id="IPR003594">
    <property type="entry name" value="HATPase_dom"/>
</dbReference>
<keyword evidence="1" id="KW-1133">Transmembrane helix</keyword>
<dbReference type="Pfam" id="PF07495">
    <property type="entry name" value="Y_Y_Y"/>
    <property type="match status" value="1"/>
</dbReference>
<keyword evidence="6" id="KW-1185">Reference proteome</keyword>
<dbReference type="GO" id="GO:0016020">
    <property type="term" value="C:membrane"/>
    <property type="evidence" value="ECO:0007669"/>
    <property type="project" value="InterPro"/>
</dbReference>
<feature type="domain" description="Histidine kinase/HSP90-like ATPase" evidence="2">
    <location>
        <begin position="875"/>
        <end position="974"/>
    </location>
</feature>
<dbReference type="PANTHER" id="PTHR34220:SF7">
    <property type="entry name" value="SENSOR HISTIDINE KINASE YPDA"/>
    <property type="match status" value="1"/>
</dbReference>
<evidence type="ECO:0000259" key="2">
    <source>
        <dbReference type="Pfam" id="PF02518"/>
    </source>
</evidence>
<dbReference type="AlphaFoldDB" id="A0A2U2PD88"/>
<dbReference type="Gene3D" id="2.130.10.10">
    <property type="entry name" value="YVTN repeat-like/Quinoprotein amine dehydrogenase"/>
    <property type="match status" value="4"/>
</dbReference>
<protein>
    <recommendedName>
        <fullName evidence="7">Diguanylate cyclase</fullName>
    </recommendedName>
</protein>
<dbReference type="GO" id="GO:0000155">
    <property type="term" value="F:phosphorelay sensor kinase activity"/>
    <property type="evidence" value="ECO:0007669"/>
    <property type="project" value="InterPro"/>
</dbReference>
<evidence type="ECO:0000313" key="5">
    <source>
        <dbReference type="EMBL" id="PWG79355.1"/>
    </source>
</evidence>
<organism evidence="5 6">
    <name type="scientific">Pararcticibacter amylolyticus</name>
    <dbReference type="NCBI Taxonomy" id="2173175"/>
    <lineage>
        <taxon>Bacteria</taxon>
        <taxon>Pseudomonadati</taxon>
        <taxon>Bacteroidota</taxon>
        <taxon>Sphingobacteriia</taxon>
        <taxon>Sphingobacteriales</taxon>
        <taxon>Sphingobacteriaceae</taxon>
        <taxon>Pararcticibacter</taxon>
    </lineage>
</organism>
<keyword evidence="1" id="KW-0472">Membrane</keyword>
<dbReference type="Pfam" id="PF02518">
    <property type="entry name" value="HATPase_c"/>
    <property type="match status" value="1"/>
</dbReference>
<sequence>MAPVKNQGKQRTPKYLCIILFFAMLTGYAAARAETLNFRNYTVKDGLANSTVYYIFQDSKGFVWFATESGVNRFDGHKFELFTMDNGLSDNEVLQIEEDSQGRIWFLTLNGRLCFFHNNRFSNPSNNSLLKKAVSPGSFISFYEDNDHNLWFGTNQNRLLRIDRSNNVNFYSSDKYSFSNCRAFHSGNQNILVLNKLFAFLFKGKTYSPFTSRYLPVSPKSFFFDKERQSTLFLSPEGLVEYQDNSFRLKSRLKDLSPSSAGSILLTDRQSLWIGTMGEGISIYKRLDQSPEQHLKGENITHLTKDKEGNIWVGTIGSGVYMLPFYTANTHHLTNRDGLSSNAITKVIKAGQRLVLGLRSGNLDIISRDGITHKTFNGTNTYNPVKHLYYDKNRNSIWYASDNRLLELHPKLGDINILDTHIAYAIKSFSFSRTGDLAVAHASGVYVRGKNGPVLPDSSLKRPCFLRRAFEVYYDSQNRLWFSNILGLQYYRDGRITELYKKFPVLKQRVTDIGELPDKTIVCSIYGFGVAVIQNDKLTARFTTANGLPSNICKKIFIEKNKAWIVTGKGLSLIDFSKKNVVNYTTEDGLISNEINDIYAENDTAYIATNNGLSIFTPVRYQQREPPPLYMKAIEINKKHFRYTGDFSLSHKQNNITVNFVALDYAHPAAVHYRYRLRHSSRWNETQSGTLEFGSLEPGDYHLEIKGKSLNTPWSEPIKMNFTIRPPFWRTWWFILITIGISVIGLFFVIKNYFKAKQAEEKKRLITKTKIISLEQQALQAMMNPHFIFNVMNSIQYFINTKDRTMANQALTGFARLIRKNLEICNKSYISIEEELNYLNLYLSLEKLRFGDKMKYTVSVDEEIDLQSTYLPSMLLQPYVENAIWHGIMPKDDDGNILIEIRKSNEYLRVIITDDGIGIDNSRLFKKGDHISRGMQLTMQRVELINKFKKRLIKIEVKQLLSGGTEVSISLPLQPFTN</sequence>